<dbReference type="Pfam" id="PF00072">
    <property type="entry name" value="Response_reg"/>
    <property type="match status" value="1"/>
</dbReference>
<dbReference type="SMART" id="SM00862">
    <property type="entry name" value="Trans_reg_C"/>
    <property type="match status" value="1"/>
</dbReference>
<keyword evidence="4" id="KW-0805">Transcription regulation</keyword>
<dbReference type="InterPro" id="IPR011006">
    <property type="entry name" value="CheY-like_superfamily"/>
</dbReference>
<evidence type="ECO:0000259" key="11">
    <source>
        <dbReference type="PROSITE" id="PS51755"/>
    </source>
</evidence>
<feature type="domain" description="Response regulatory" evidence="10">
    <location>
        <begin position="3"/>
        <end position="117"/>
    </location>
</feature>
<evidence type="ECO:0000256" key="7">
    <source>
        <dbReference type="ARBA" id="ARBA00024735"/>
    </source>
</evidence>
<organism evidence="12">
    <name type="scientific">uncultured Pyrinomonadaceae bacterium</name>
    <dbReference type="NCBI Taxonomy" id="2283094"/>
    <lineage>
        <taxon>Bacteria</taxon>
        <taxon>Pseudomonadati</taxon>
        <taxon>Acidobacteriota</taxon>
        <taxon>Blastocatellia</taxon>
        <taxon>Blastocatellales</taxon>
        <taxon>Pyrinomonadaceae</taxon>
        <taxon>environmental samples</taxon>
    </lineage>
</organism>
<evidence type="ECO:0000256" key="9">
    <source>
        <dbReference type="PROSITE-ProRule" id="PRU01091"/>
    </source>
</evidence>
<evidence type="ECO:0000256" key="1">
    <source>
        <dbReference type="ARBA" id="ARBA00013332"/>
    </source>
</evidence>
<accession>A0A6J4PEW2</accession>
<dbReference type="EMBL" id="CADCUR010000230">
    <property type="protein sequence ID" value="CAA9414093.1"/>
    <property type="molecule type" value="Genomic_DNA"/>
</dbReference>
<dbReference type="PROSITE" id="PS51755">
    <property type="entry name" value="OMPR_PHOB"/>
    <property type="match status" value="1"/>
</dbReference>
<dbReference type="GO" id="GO:0006355">
    <property type="term" value="P:regulation of DNA-templated transcription"/>
    <property type="evidence" value="ECO:0007669"/>
    <property type="project" value="InterPro"/>
</dbReference>
<evidence type="ECO:0000313" key="12">
    <source>
        <dbReference type="EMBL" id="CAA9414093.1"/>
    </source>
</evidence>
<keyword evidence="2 8" id="KW-0597">Phosphoprotein</keyword>
<dbReference type="GO" id="GO:0005829">
    <property type="term" value="C:cytosol"/>
    <property type="evidence" value="ECO:0007669"/>
    <property type="project" value="TreeGrafter"/>
</dbReference>
<dbReference type="SUPFAM" id="SSF46894">
    <property type="entry name" value="C-terminal effector domain of the bipartite response regulators"/>
    <property type="match status" value="1"/>
</dbReference>
<dbReference type="CDD" id="cd17574">
    <property type="entry name" value="REC_OmpR"/>
    <property type="match status" value="1"/>
</dbReference>
<evidence type="ECO:0000256" key="6">
    <source>
        <dbReference type="ARBA" id="ARBA00023163"/>
    </source>
</evidence>
<dbReference type="FunFam" id="3.40.50.2300:FF:000001">
    <property type="entry name" value="DNA-binding response regulator PhoB"/>
    <property type="match status" value="1"/>
</dbReference>
<proteinExistence type="predicted"/>
<dbReference type="GO" id="GO:0000156">
    <property type="term" value="F:phosphorelay response regulator activity"/>
    <property type="evidence" value="ECO:0007669"/>
    <property type="project" value="TreeGrafter"/>
</dbReference>
<evidence type="ECO:0000256" key="2">
    <source>
        <dbReference type="ARBA" id="ARBA00022553"/>
    </source>
</evidence>
<dbReference type="InterPro" id="IPR036388">
    <property type="entry name" value="WH-like_DNA-bd_sf"/>
</dbReference>
<reference evidence="12" key="1">
    <citation type="submission" date="2020-02" db="EMBL/GenBank/DDBJ databases">
        <authorList>
            <person name="Meier V. D."/>
        </authorList>
    </citation>
    <scope>NUCLEOTIDE SEQUENCE</scope>
    <source>
        <strain evidence="12">AVDCRST_MAG74</strain>
    </source>
</reference>
<dbReference type="InterPro" id="IPR039420">
    <property type="entry name" value="WalR-like"/>
</dbReference>
<dbReference type="Pfam" id="PF00486">
    <property type="entry name" value="Trans_reg_C"/>
    <property type="match status" value="1"/>
</dbReference>
<dbReference type="SUPFAM" id="SSF52172">
    <property type="entry name" value="CheY-like"/>
    <property type="match status" value="1"/>
</dbReference>
<keyword evidence="5 9" id="KW-0238">DNA-binding</keyword>
<protein>
    <recommendedName>
        <fullName evidence="1">Phosphate regulon transcriptional regulatory protein PhoB</fullName>
    </recommendedName>
</protein>
<evidence type="ECO:0000256" key="8">
    <source>
        <dbReference type="PROSITE-ProRule" id="PRU00169"/>
    </source>
</evidence>
<dbReference type="Gene3D" id="6.10.250.690">
    <property type="match status" value="1"/>
</dbReference>
<feature type="domain" description="OmpR/PhoB-type" evidence="11">
    <location>
        <begin position="127"/>
        <end position="226"/>
    </location>
</feature>
<dbReference type="FunFam" id="1.10.10.10:FF:000018">
    <property type="entry name" value="DNA-binding response regulator ResD"/>
    <property type="match status" value="1"/>
</dbReference>
<feature type="DNA-binding region" description="OmpR/PhoB-type" evidence="9">
    <location>
        <begin position="127"/>
        <end position="226"/>
    </location>
</feature>
<dbReference type="PROSITE" id="PS50110">
    <property type="entry name" value="RESPONSE_REGULATORY"/>
    <property type="match status" value="1"/>
</dbReference>
<dbReference type="Gene3D" id="1.10.10.10">
    <property type="entry name" value="Winged helix-like DNA-binding domain superfamily/Winged helix DNA-binding domain"/>
    <property type="match status" value="1"/>
</dbReference>
<gene>
    <name evidence="12" type="ORF">AVDCRST_MAG74-2485</name>
</gene>
<dbReference type="SMART" id="SM00448">
    <property type="entry name" value="REC"/>
    <property type="match status" value="1"/>
</dbReference>
<dbReference type="GO" id="GO:0032993">
    <property type="term" value="C:protein-DNA complex"/>
    <property type="evidence" value="ECO:0007669"/>
    <property type="project" value="TreeGrafter"/>
</dbReference>
<evidence type="ECO:0000256" key="4">
    <source>
        <dbReference type="ARBA" id="ARBA00023015"/>
    </source>
</evidence>
<name>A0A6J4PEW2_9BACT</name>
<dbReference type="Gene3D" id="3.40.50.2300">
    <property type="match status" value="1"/>
</dbReference>
<dbReference type="InterPro" id="IPR016032">
    <property type="entry name" value="Sig_transdc_resp-reg_C-effctor"/>
</dbReference>
<dbReference type="PANTHER" id="PTHR48111:SF11">
    <property type="entry name" value="TWO-COMPONENT RESPONSE REGULATOR"/>
    <property type="match status" value="1"/>
</dbReference>
<sequence length="226" mass="25721">MSKILIVEDEPDMVTGLRDNFELEGYQVIVARDGEEGLKKALEEKPDLIVLDLMLPKMSGLDVCRNLRKNSFDSPILMLTARGQELDKVLGLEVGADDYITKPFGLNELLARVRAHLRRATHEVSTIENYAFGDVAVDFQKFKAIKNGTPVELSPREFELLKFLVNHRGETVTREQLLDAVWGYDAMMFTRTVDNHVAKLRQKIEDDPENPAFIMTVHRVGYRFVG</sequence>
<dbReference type="CDD" id="cd00383">
    <property type="entry name" value="trans_reg_C"/>
    <property type="match status" value="1"/>
</dbReference>
<evidence type="ECO:0000259" key="10">
    <source>
        <dbReference type="PROSITE" id="PS50110"/>
    </source>
</evidence>
<dbReference type="InterPro" id="IPR001789">
    <property type="entry name" value="Sig_transdc_resp-reg_receiver"/>
</dbReference>
<dbReference type="GO" id="GO:0000976">
    <property type="term" value="F:transcription cis-regulatory region binding"/>
    <property type="evidence" value="ECO:0007669"/>
    <property type="project" value="TreeGrafter"/>
</dbReference>
<feature type="modified residue" description="4-aspartylphosphate" evidence="8">
    <location>
        <position position="52"/>
    </location>
</feature>
<keyword evidence="3" id="KW-0902">Two-component regulatory system</keyword>
<dbReference type="InterPro" id="IPR001867">
    <property type="entry name" value="OmpR/PhoB-type_DNA-bd"/>
</dbReference>
<evidence type="ECO:0000256" key="3">
    <source>
        <dbReference type="ARBA" id="ARBA00023012"/>
    </source>
</evidence>
<dbReference type="AlphaFoldDB" id="A0A6J4PEW2"/>
<dbReference type="PANTHER" id="PTHR48111">
    <property type="entry name" value="REGULATOR OF RPOS"/>
    <property type="match status" value="1"/>
</dbReference>
<comment type="function">
    <text evidence="7">This protein is a positive regulator for the phosphate regulon. Transcription of this operon is positively regulated by PhoB and PhoR when phosphate is limited.</text>
</comment>
<evidence type="ECO:0000256" key="5">
    <source>
        <dbReference type="ARBA" id="ARBA00023125"/>
    </source>
</evidence>
<keyword evidence="6" id="KW-0804">Transcription</keyword>